<feature type="non-terminal residue" evidence="1">
    <location>
        <position position="1"/>
    </location>
</feature>
<accession>A0A819JVM2</accession>
<reference evidence="1" key="1">
    <citation type="submission" date="2021-02" db="EMBL/GenBank/DDBJ databases">
        <authorList>
            <person name="Nowell W R."/>
        </authorList>
    </citation>
    <scope>NUCLEOTIDE SEQUENCE</scope>
</reference>
<dbReference type="EMBL" id="CAJOBD010003280">
    <property type="protein sequence ID" value="CAF3939099.1"/>
    <property type="molecule type" value="Genomic_DNA"/>
</dbReference>
<evidence type="ECO:0000313" key="1">
    <source>
        <dbReference type="EMBL" id="CAF3939099.1"/>
    </source>
</evidence>
<gene>
    <name evidence="1" type="ORF">JBS370_LOCUS22892</name>
</gene>
<protein>
    <submittedName>
        <fullName evidence="1">Uncharacterized protein</fullName>
    </submittedName>
</protein>
<evidence type="ECO:0000313" key="2">
    <source>
        <dbReference type="Proteomes" id="UP000663836"/>
    </source>
</evidence>
<comment type="caution">
    <text evidence="1">The sequence shown here is derived from an EMBL/GenBank/DDBJ whole genome shotgun (WGS) entry which is preliminary data.</text>
</comment>
<proteinExistence type="predicted"/>
<dbReference type="Proteomes" id="UP000663836">
    <property type="component" value="Unassembled WGS sequence"/>
</dbReference>
<dbReference type="AlphaFoldDB" id="A0A819JVM2"/>
<organism evidence="1 2">
    <name type="scientific">Rotaria sordida</name>
    <dbReference type="NCBI Taxonomy" id="392033"/>
    <lineage>
        <taxon>Eukaryota</taxon>
        <taxon>Metazoa</taxon>
        <taxon>Spiralia</taxon>
        <taxon>Gnathifera</taxon>
        <taxon>Rotifera</taxon>
        <taxon>Eurotatoria</taxon>
        <taxon>Bdelloidea</taxon>
        <taxon>Philodinida</taxon>
        <taxon>Philodinidae</taxon>
        <taxon>Rotaria</taxon>
    </lineage>
</organism>
<name>A0A819JVM2_9BILA</name>
<sequence>MSPIVVNNIRKLIYCIWILSYMIETDRISLR</sequence>